<keyword evidence="3" id="KW-1185">Reference proteome</keyword>
<feature type="region of interest" description="Disordered" evidence="1">
    <location>
        <begin position="150"/>
        <end position="171"/>
    </location>
</feature>
<reference evidence="2 3" key="1">
    <citation type="journal article" date="2019" name="Nat. Plants">
        <title>Genome sequencing of Musa balbisiana reveals subgenome evolution and function divergence in polyploid bananas.</title>
        <authorList>
            <person name="Yao X."/>
        </authorList>
    </citation>
    <scope>NUCLEOTIDE SEQUENCE [LARGE SCALE GENOMIC DNA]</scope>
    <source>
        <strain evidence="3">cv. DH-PKW</strain>
        <tissue evidence="2">Leaves</tissue>
    </source>
</reference>
<proteinExistence type="predicted"/>
<dbReference type="EMBL" id="PYDT01000001">
    <property type="protein sequence ID" value="THU74912.1"/>
    <property type="molecule type" value="Genomic_DNA"/>
</dbReference>
<evidence type="ECO:0000313" key="3">
    <source>
        <dbReference type="Proteomes" id="UP000317650"/>
    </source>
</evidence>
<accession>A0A4S8KHP4</accession>
<evidence type="ECO:0000256" key="1">
    <source>
        <dbReference type="SAM" id="MobiDB-lite"/>
    </source>
</evidence>
<gene>
    <name evidence="2" type="ORF">C4D60_Mb04t38400</name>
</gene>
<evidence type="ECO:0000313" key="2">
    <source>
        <dbReference type="EMBL" id="THU74912.1"/>
    </source>
</evidence>
<dbReference type="Proteomes" id="UP000317650">
    <property type="component" value="Chromosome 4"/>
</dbReference>
<dbReference type="STRING" id="52838.A0A4S8KHP4"/>
<organism evidence="2 3">
    <name type="scientific">Musa balbisiana</name>
    <name type="common">Banana</name>
    <dbReference type="NCBI Taxonomy" id="52838"/>
    <lineage>
        <taxon>Eukaryota</taxon>
        <taxon>Viridiplantae</taxon>
        <taxon>Streptophyta</taxon>
        <taxon>Embryophyta</taxon>
        <taxon>Tracheophyta</taxon>
        <taxon>Spermatophyta</taxon>
        <taxon>Magnoliopsida</taxon>
        <taxon>Liliopsida</taxon>
        <taxon>Zingiberales</taxon>
        <taxon>Musaceae</taxon>
        <taxon>Musa</taxon>
    </lineage>
</organism>
<name>A0A4S8KHP4_MUSBA</name>
<protein>
    <submittedName>
        <fullName evidence="2">Uncharacterized protein</fullName>
    </submittedName>
</protein>
<dbReference type="AlphaFoldDB" id="A0A4S8KHP4"/>
<comment type="caution">
    <text evidence="2">The sequence shown here is derived from an EMBL/GenBank/DDBJ whole genome shotgun (WGS) entry which is preliminary data.</text>
</comment>
<sequence length="250" mass="26988">MYQMMWMGSGMASMMFPGVQQYISGMGMGMGMGMGHASVPAIHGAVQLPRVPFVNQSVATASGTNQTSFFPSPAMNAVNFPNQMQNIHLPESYARYLGMPIMPSHQVCRVDCIRFFDVLAILAFADGFDIMIAFQATNFCTYGSQPVQQNQSAGAPGGSLRPGAGGPNCASTENNRSDNFCHGLIAEWVLRESGAVAFSLLLSTDGLLKPRICSILHTKVGQQIENPGINRRSSHLLPILGTRVVLERKD</sequence>